<feature type="transmembrane region" description="Helical" evidence="1">
    <location>
        <begin position="88"/>
        <end position="106"/>
    </location>
</feature>
<feature type="transmembrane region" description="Helical" evidence="1">
    <location>
        <begin position="186"/>
        <end position="203"/>
    </location>
</feature>
<evidence type="ECO:0000256" key="1">
    <source>
        <dbReference type="SAM" id="Phobius"/>
    </source>
</evidence>
<dbReference type="Proteomes" id="UP000307756">
    <property type="component" value="Unassembled WGS sequence"/>
</dbReference>
<sequence length="410" mass="47638">MLNKLKFDININKLWDFFILSSLIVALYYYSFRYPLKINDSDTSPVYVDTPPILQYGKYVIILIFIVLFLTMVIKFKIRANVRKFRTWEIFLAVFLLIIPMISFLFVKNPYLLQVGIFFSILVIFYLFPFSKINVNKINKYILLFILASIAVEIIQLFNFFAFERLPALGYHNSISVRFGSLWDDPNSFALIIPMLIVFVYVGKFNNLMKYLLIIALLFMLLLTQSLTGIATFIVSLPVVMFILFVFTKHEKFLKALKLNITIYVVCLFLFFIFVYPTEFIQKFLSLKQGSISGHLEGLDAFINTGLLDYIGLNPRGILAETGYINLLLNFGIFYLFAYVFIGLSSIYRIIYIIKNNVDKQGLELYYGLLFFLVAYLISLVNLPVEEIFPISLIYVLSIVLSYSKNSIEH</sequence>
<feature type="transmembrane region" description="Helical" evidence="1">
    <location>
        <begin position="259"/>
        <end position="277"/>
    </location>
</feature>
<comment type="caution">
    <text evidence="2">The sequence shown here is derived from an EMBL/GenBank/DDBJ whole genome shotgun (WGS) entry which is preliminary data.</text>
</comment>
<keyword evidence="3" id="KW-1185">Reference proteome</keyword>
<dbReference type="PANTHER" id="PTHR37422:SF13">
    <property type="entry name" value="LIPOPOLYSACCHARIDE BIOSYNTHESIS PROTEIN PA4999-RELATED"/>
    <property type="match status" value="1"/>
</dbReference>
<dbReference type="InterPro" id="IPR051533">
    <property type="entry name" value="WaaL-like"/>
</dbReference>
<dbReference type="AlphaFoldDB" id="A0A4U1D5B0"/>
<evidence type="ECO:0000313" key="3">
    <source>
        <dbReference type="Proteomes" id="UP000307756"/>
    </source>
</evidence>
<proteinExistence type="predicted"/>
<keyword evidence="1" id="KW-0472">Membrane</keyword>
<evidence type="ECO:0008006" key="4">
    <source>
        <dbReference type="Google" id="ProtNLM"/>
    </source>
</evidence>
<keyword evidence="1" id="KW-1133">Transmembrane helix</keyword>
<feature type="transmembrane region" description="Helical" evidence="1">
    <location>
        <begin position="14"/>
        <end position="32"/>
    </location>
</feature>
<feature type="transmembrane region" description="Helical" evidence="1">
    <location>
        <begin position="112"/>
        <end position="129"/>
    </location>
</feature>
<feature type="transmembrane region" description="Helical" evidence="1">
    <location>
        <begin position="388"/>
        <end position="404"/>
    </location>
</feature>
<feature type="transmembrane region" description="Helical" evidence="1">
    <location>
        <begin position="141"/>
        <end position="163"/>
    </location>
</feature>
<feature type="transmembrane region" description="Helical" evidence="1">
    <location>
        <begin position="365"/>
        <end position="382"/>
    </location>
</feature>
<keyword evidence="1" id="KW-0812">Transmembrane</keyword>
<feature type="transmembrane region" description="Helical" evidence="1">
    <location>
        <begin position="56"/>
        <end position="76"/>
    </location>
</feature>
<evidence type="ECO:0000313" key="2">
    <source>
        <dbReference type="EMBL" id="TKC16988.1"/>
    </source>
</evidence>
<gene>
    <name evidence="2" type="ORF">FA727_13090</name>
</gene>
<dbReference type="EMBL" id="SWBM01000002">
    <property type="protein sequence ID" value="TKC16988.1"/>
    <property type="molecule type" value="Genomic_DNA"/>
</dbReference>
<feature type="transmembrane region" description="Helical" evidence="1">
    <location>
        <begin position="208"/>
        <end position="224"/>
    </location>
</feature>
<name>A0A4U1D5B0_9BACI</name>
<feature type="transmembrane region" description="Helical" evidence="1">
    <location>
        <begin position="333"/>
        <end position="353"/>
    </location>
</feature>
<organism evidence="2 3">
    <name type="scientific">Robertmurraya kyonggiensis</name>
    <dbReference type="NCBI Taxonomy" id="1037680"/>
    <lineage>
        <taxon>Bacteria</taxon>
        <taxon>Bacillati</taxon>
        <taxon>Bacillota</taxon>
        <taxon>Bacilli</taxon>
        <taxon>Bacillales</taxon>
        <taxon>Bacillaceae</taxon>
        <taxon>Robertmurraya</taxon>
    </lineage>
</organism>
<protein>
    <recommendedName>
        <fullName evidence="4">Oligosaccharide repeat unit polymerase</fullName>
    </recommendedName>
</protein>
<accession>A0A4U1D5B0</accession>
<feature type="transmembrane region" description="Helical" evidence="1">
    <location>
        <begin position="230"/>
        <end position="247"/>
    </location>
</feature>
<dbReference type="PANTHER" id="PTHR37422">
    <property type="entry name" value="TEICHURONIC ACID BIOSYNTHESIS PROTEIN TUAE"/>
    <property type="match status" value="1"/>
</dbReference>
<reference evidence="2 3" key="1">
    <citation type="journal article" date="2011" name="J. Microbiol.">
        <title>Bacillus kyonggiensis sp. nov., isolated from soil of a lettuce field.</title>
        <authorList>
            <person name="Dong K."/>
            <person name="Lee S."/>
        </authorList>
    </citation>
    <scope>NUCLEOTIDE SEQUENCE [LARGE SCALE GENOMIC DNA]</scope>
    <source>
        <strain evidence="2 3">NB22</strain>
    </source>
</reference>